<dbReference type="Proteomes" id="UP000248012">
    <property type="component" value="Unassembled WGS sequence"/>
</dbReference>
<name>A0A2V4NTK2_9RHOB</name>
<protein>
    <submittedName>
        <fullName evidence="2">Uncharacterized protein</fullName>
    </submittedName>
</protein>
<feature type="compositionally biased region" description="Polar residues" evidence="1">
    <location>
        <begin position="130"/>
        <end position="147"/>
    </location>
</feature>
<dbReference type="AlphaFoldDB" id="A0A2V4NTK2"/>
<comment type="caution">
    <text evidence="2">The sequence shown here is derived from an EMBL/GenBank/DDBJ whole genome shotgun (WGS) entry which is preliminary data.</text>
</comment>
<dbReference type="EMBL" id="QFVT01000003">
    <property type="protein sequence ID" value="PYC48246.1"/>
    <property type="molecule type" value="Genomic_DNA"/>
</dbReference>
<proteinExistence type="predicted"/>
<keyword evidence="3" id="KW-1185">Reference proteome</keyword>
<dbReference type="OrthoDB" id="7872410at2"/>
<evidence type="ECO:0000313" key="2">
    <source>
        <dbReference type="EMBL" id="PYC48246.1"/>
    </source>
</evidence>
<evidence type="ECO:0000313" key="3">
    <source>
        <dbReference type="Proteomes" id="UP000248012"/>
    </source>
</evidence>
<dbReference type="RefSeq" id="WP_110794981.1">
    <property type="nucleotide sequence ID" value="NZ_KZ826482.1"/>
</dbReference>
<reference evidence="2 3" key="1">
    <citation type="submission" date="2018-05" db="EMBL/GenBank/DDBJ databases">
        <title>Oceanovita maritima gen. nov., sp. nov., a marine bacterium in the family Rhodobacteraceae isolated from surface seawater of Lundu port Xiamen, China.</title>
        <authorList>
            <person name="Hetharua B.H."/>
            <person name="Min D."/>
            <person name="Liao H."/>
            <person name="Tian Y."/>
        </authorList>
    </citation>
    <scope>NUCLEOTIDE SEQUENCE [LARGE SCALE GENOMIC DNA]</scope>
    <source>
        <strain evidence="2 3">FSX-11</strain>
    </source>
</reference>
<sequence>MQAAGPEQQKDDAEDGDAAAVNITASSMIEVLAGKVNTLHGITSALEDALSVSLCECSPMTRESAQSFQRVDFLRQSLQDIESILLYVSQHMSWHEDSSVTVDGLLHAVNMRDSLKDIVHSLPQDANHGGTESNASAGQGVETSSSDVEYDDDIWM</sequence>
<feature type="region of interest" description="Disordered" evidence="1">
    <location>
        <begin position="122"/>
        <end position="156"/>
    </location>
</feature>
<gene>
    <name evidence="2" type="ORF">DI396_04400</name>
</gene>
<accession>A0A2V4NTK2</accession>
<organism evidence="2 3">
    <name type="scientific">Litorivita pollutaquae</name>
    <dbReference type="NCBI Taxonomy" id="2200892"/>
    <lineage>
        <taxon>Bacteria</taxon>
        <taxon>Pseudomonadati</taxon>
        <taxon>Pseudomonadota</taxon>
        <taxon>Alphaproteobacteria</taxon>
        <taxon>Rhodobacterales</taxon>
        <taxon>Paracoccaceae</taxon>
        <taxon>Litorivita</taxon>
    </lineage>
</organism>
<evidence type="ECO:0000256" key="1">
    <source>
        <dbReference type="SAM" id="MobiDB-lite"/>
    </source>
</evidence>